<keyword evidence="10" id="KW-0067">ATP-binding</keyword>
<keyword evidence="17" id="KW-1185">Reference proteome</keyword>
<dbReference type="InterPro" id="IPR014729">
    <property type="entry name" value="Rossmann-like_a/b/a_fold"/>
</dbReference>
<accession>A0A2P6VLD4</accession>
<evidence type="ECO:0000256" key="8">
    <source>
        <dbReference type="ARBA" id="ARBA00022741"/>
    </source>
</evidence>
<dbReference type="InterPro" id="IPR015803">
    <property type="entry name" value="Cys-tRNA-ligase"/>
</dbReference>
<comment type="similarity">
    <text evidence="3">Belongs to the class-I aminoacyl-tRNA synthetase family.</text>
</comment>
<dbReference type="GO" id="GO:0004817">
    <property type="term" value="F:cysteine-tRNA ligase activity"/>
    <property type="evidence" value="ECO:0007669"/>
    <property type="project" value="UniProtKB-EC"/>
</dbReference>
<dbReference type="HAMAP" id="MF_00041">
    <property type="entry name" value="Cys_tRNA_synth"/>
    <property type="match status" value="1"/>
</dbReference>
<evidence type="ECO:0000256" key="5">
    <source>
        <dbReference type="ARBA" id="ARBA00022490"/>
    </source>
</evidence>
<keyword evidence="9" id="KW-0862">Zinc</keyword>
<keyword evidence="12" id="KW-0030">Aminoacyl-tRNA synthetase</keyword>
<dbReference type="PANTHER" id="PTHR10890:SF3">
    <property type="entry name" value="CYSTEINE--TRNA LIGASE, CYTOPLASMIC"/>
    <property type="match status" value="1"/>
</dbReference>
<dbReference type="PRINTS" id="PR00983">
    <property type="entry name" value="TRNASYNTHCYS"/>
</dbReference>
<dbReference type="SUPFAM" id="SSF52374">
    <property type="entry name" value="Nucleotidylyl transferase"/>
    <property type="match status" value="1"/>
</dbReference>
<dbReference type="AlphaFoldDB" id="A0A2P6VLD4"/>
<evidence type="ECO:0000256" key="14">
    <source>
        <dbReference type="SAM" id="Coils"/>
    </source>
</evidence>
<comment type="caution">
    <text evidence="16">The sequence shown here is derived from an EMBL/GenBank/DDBJ whole genome shotgun (WGS) entry which is preliminary data.</text>
</comment>
<evidence type="ECO:0000313" key="16">
    <source>
        <dbReference type="EMBL" id="PSC74911.1"/>
    </source>
</evidence>
<dbReference type="InterPro" id="IPR009080">
    <property type="entry name" value="tRNAsynth_Ia_anticodon-bd"/>
</dbReference>
<dbReference type="Pfam" id="PF01406">
    <property type="entry name" value="tRNA-synt_1e"/>
    <property type="match status" value="1"/>
</dbReference>
<dbReference type="PANTHER" id="PTHR10890">
    <property type="entry name" value="CYSTEINYL-TRNA SYNTHETASE"/>
    <property type="match status" value="1"/>
</dbReference>
<comment type="subcellular location">
    <subcellularLocation>
        <location evidence="2">Cytoplasm</location>
    </subcellularLocation>
</comment>
<reference evidence="16 17" key="1">
    <citation type="journal article" date="2018" name="Plant J.">
        <title>Genome sequences of Chlorella sorokiniana UTEX 1602 and Micractinium conductrix SAG 241.80: implications to maltose excretion by a green alga.</title>
        <authorList>
            <person name="Arriola M.B."/>
            <person name="Velmurugan N."/>
            <person name="Zhang Y."/>
            <person name="Plunkett M.H."/>
            <person name="Hondzo H."/>
            <person name="Barney B.M."/>
        </authorList>
    </citation>
    <scope>NUCLEOTIDE SEQUENCE [LARGE SCALE GENOMIC DNA]</scope>
    <source>
        <strain evidence="16 17">SAG 241.80</strain>
    </source>
</reference>
<evidence type="ECO:0000256" key="12">
    <source>
        <dbReference type="ARBA" id="ARBA00023146"/>
    </source>
</evidence>
<feature type="coiled-coil region" evidence="14">
    <location>
        <begin position="706"/>
        <end position="740"/>
    </location>
</feature>
<dbReference type="OrthoDB" id="438179at2759"/>
<evidence type="ECO:0000256" key="2">
    <source>
        <dbReference type="ARBA" id="ARBA00004496"/>
    </source>
</evidence>
<dbReference type="STRING" id="554055.A0A2P6VLD4"/>
<evidence type="ECO:0000256" key="1">
    <source>
        <dbReference type="ARBA" id="ARBA00001947"/>
    </source>
</evidence>
<feature type="domain" description="Cysteinyl-tRNA synthetase class Ia DALR" evidence="15">
    <location>
        <begin position="507"/>
        <end position="577"/>
    </location>
</feature>
<sequence length="831" mass="89205">MERPWSEPHCGSCANGGVSQPRLVLYNSLVDRKVPFVPAAGPNSKEISWYTCGPTVYDSAHVGHARNYLSFDIVRRVLEDYFGYTCLYVMNVTDVDDKIILRARRNYLLVQYRAGATDAARVFADASEALAAAVDKQRRKVGEAEAALADAAAEAGSAGEKRREELSTNLAQEQLLLGKQEAAAAALAAAGQGAGVAALLQLAGDALAEALDRQLGATVTDPAIFRAHAAKYEAEFLDDLAALGCRLPTVLTRVSEYIPEIVHYVEQIVANGLGYTANGSVYFDTQAFRASGHTYGKLNPWAVGAAALAGEAAESTGEKRHPCDFALWKGAKPGEPFWESPWGKGRPGWHIECSAMASAILGQKMDIHTGGEDLRFPHHDNELAQAEAYYHSCGCQQWVNYFLHSGHLGIEGLKMSKSLKNFITIRQALESFTPRQLRLMFVLQPWEKKMNYGEQAKEEMRAKEALLRNFFSNVEVVLRTQKVAATLQRWEEEERVLQSELAAAQRRVHESLCDNINTQGAMGALCDLVKAANIYLAKREGGAAGPGPQAFLLRSAAAYVTRILAVFGLVASPGDFLGFADTAAAGGSCGGTETVLDGFTAFRDTVRGMAKSKAPAAELAAACAGVPDEAASKAGSSGRAAELLAAFTAFHQQIAAQAAAGAPPVEVLTACDRVRDDTLVELGVRLEDKPDGSSVWKPEDPAVLRADQAERAKAAAEARGKKLRSQLEVKRKELEKFEKLAALPPIQQALADKYSRWGAATGEPTHDKEGAALEGKALDKAKKEVEKQRKVRAPLEKKLVEEPGFMAALAADIAAATAELAALGLAENGTA</sequence>
<dbReference type="EMBL" id="LHPF02000003">
    <property type="protein sequence ID" value="PSC74911.1"/>
    <property type="molecule type" value="Genomic_DNA"/>
</dbReference>
<dbReference type="Gene3D" id="1.20.120.640">
    <property type="entry name" value="Anticodon-binding domain of a subclass of class I aminoacyl-tRNA synthetases"/>
    <property type="match status" value="1"/>
</dbReference>
<gene>
    <name evidence="16" type="ORF">C2E20_2041</name>
</gene>
<evidence type="ECO:0000259" key="15">
    <source>
        <dbReference type="SMART" id="SM00840"/>
    </source>
</evidence>
<keyword evidence="6" id="KW-0436">Ligase</keyword>
<evidence type="ECO:0000256" key="13">
    <source>
        <dbReference type="ARBA" id="ARBA00031499"/>
    </source>
</evidence>
<keyword evidence="7" id="KW-0479">Metal-binding</keyword>
<dbReference type="InterPro" id="IPR024909">
    <property type="entry name" value="Cys-tRNA/MSH_ligase"/>
</dbReference>
<dbReference type="GO" id="GO:0006423">
    <property type="term" value="P:cysteinyl-tRNA aminoacylation"/>
    <property type="evidence" value="ECO:0007669"/>
    <property type="project" value="InterPro"/>
</dbReference>
<dbReference type="SUPFAM" id="SSF47323">
    <property type="entry name" value="Anticodon-binding domain of a subclass of class I aminoacyl-tRNA synthetases"/>
    <property type="match status" value="1"/>
</dbReference>
<protein>
    <recommendedName>
        <fullName evidence="4">cysteine--tRNA ligase</fullName>
        <ecNumber evidence="4">6.1.1.16</ecNumber>
    </recommendedName>
    <alternativeName>
        <fullName evidence="13">Cysteinyl-tRNA synthetase</fullName>
    </alternativeName>
</protein>
<dbReference type="NCBIfam" id="TIGR00435">
    <property type="entry name" value="cysS"/>
    <property type="match status" value="1"/>
</dbReference>
<keyword evidence="5" id="KW-0963">Cytoplasm</keyword>
<evidence type="ECO:0000256" key="10">
    <source>
        <dbReference type="ARBA" id="ARBA00022840"/>
    </source>
</evidence>
<dbReference type="Gene3D" id="3.40.50.620">
    <property type="entry name" value="HUPs"/>
    <property type="match status" value="2"/>
</dbReference>
<proteinExistence type="inferred from homology"/>
<dbReference type="InterPro" id="IPR015273">
    <property type="entry name" value="Cys-tRNA-synt_Ia_DALR"/>
</dbReference>
<evidence type="ECO:0000256" key="4">
    <source>
        <dbReference type="ARBA" id="ARBA00012832"/>
    </source>
</evidence>
<comment type="cofactor">
    <cofactor evidence="1">
        <name>Zn(2+)</name>
        <dbReference type="ChEBI" id="CHEBI:29105"/>
    </cofactor>
</comment>
<dbReference type="SMART" id="SM00840">
    <property type="entry name" value="DALR_2"/>
    <property type="match status" value="1"/>
</dbReference>
<keyword evidence="11" id="KW-0648">Protein biosynthesis</keyword>
<name>A0A2P6VLD4_9CHLO</name>
<dbReference type="GO" id="GO:0005737">
    <property type="term" value="C:cytoplasm"/>
    <property type="evidence" value="ECO:0007669"/>
    <property type="project" value="UniProtKB-SubCell"/>
</dbReference>
<dbReference type="EC" id="6.1.1.16" evidence="4"/>
<evidence type="ECO:0000256" key="11">
    <source>
        <dbReference type="ARBA" id="ARBA00022917"/>
    </source>
</evidence>
<organism evidence="16 17">
    <name type="scientific">Micractinium conductrix</name>
    <dbReference type="NCBI Taxonomy" id="554055"/>
    <lineage>
        <taxon>Eukaryota</taxon>
        <taxon>Viridiplantae</taxon>
        <taxon>Chlorophyta</taxon>
        <taxon>core chlorophytes</taxon>
        <taxon>Trebouxiophyceae</taxon>
        <taxon>Chlorellales</taxon>
        <taxon>Chlorellaceae</taxon>
        <taxon>Chlorella clade</taxon>
        <taxon>Micractinium</taxon>
    </lineage>
</organism>
<keyword evidence="8" id="KW-0547">Nucleotide-binding</keyword>
<evidence type="ECO:0000256" key="7">
    <source>
        <dbReference type="ARBA" id="ARBA00022723"/>
    </source>
</evidence>
<dbReference type="GO" id="GO:0046872">
    <property type="term" value="F:metal ion binding"/>
    <property type="evidence" value="ECO:0007669"/>
    <property type="project" value="UniProtKB-KW"/>
</dbReference>
<evidence type="ECO:0000256" key="3">
    <source>
        <dbReference type="ARBA" id="ARBA00005594"/>
    </source>
</evidence>
<dbReference type="CDD" id="cd00672">
    <property type="entry name" value="CysRS_core"/>
    <property type="match status" value="1"/>
</dbReference>
<evidence type="ECO:0000256" key="9">
    <source>
        <dbReference type="ARBA" id="ARBA00022833"/>
    </source>
</evidence>
<evidence type="ECO:0000313" key="17">
    <source>
        <dbReference type="Proteomes" id="UP000239649"/>
    </source>
</evidence>
<evidence type="ECO:0000256" key="6">
    <source>
        <dbReference type="ARBA" id="ARBA00022598"/>
    </source>
</evidence>
<dbReference type="InterPro" id="IPR032678">
    <property type="entry name" value="tRNA-synt_1_cat_dom"/>
</dbReference>
<keyword evidence="14" id="KW-0175">Coiled coil</keyword>
<dbReference type="Proteomes" id="UP000239649">
    <property type="component" value="Unassembled WGS sequence"/>
</dbReference>
<dbReference type="GO" id="GO:0005524">
    <property type="term" value="F:ATP binding"/>
    <property type="evidence" value="ECO:0007669"/>
    <property type="project" value="UniProtKB-KW"/>
</dbReference>